<dbReference type="GeneID" id="28993969"/>
<dbReference type="PROSITE" id="PS51782">
    <property type="entry name" value="LYSM"/>
    <property type="match status" value="2"/>
</dbReference>
<name>A0A167JEP3_PHYB8</name>
<evidence type="ECO:0000256" key="4">
    <source>
        <dbReference type="SAM" id="SignalP"/>
    </source>
</evidence>
<dbReference type="GO" id="GO:0008061">
    <property type="term" value="F:chitin binding"/>
    <property type="evidence" value="ECO:0007669"/>
    <property type="project" value="UniProtKB-KW"/>
</dbReference>
<evidence type="ECO:0000256" key="3">
    <source>
        <dbReference type="SAM" id="MobiDB-lite"/>
    </source>
</evidence>
<evidence type="ECO:0000259" key="5">
    <source>
        <dbReference type="PROSITE" id="PS51782"/>
    </source>
</evidence>
<evidence type="ECO:0000313" key="8">
    <source>
        <dbReference type="Proteomes" id="UP000077315"/>
    </source>
</evidence>
<organism evidence="7 8">
    <name type="scientific">Phycomyces blakesleeanus (strain ATCC 8743b / DSM 1359 / FGSC 10004 / NBRC 33097 / NRRL 1555)</name>
    <dbReference type="NCBI Taxonomy" id="763407"/>
    <lineage>
        <taxon>Eukaryota</taxon>
        <taxon>Fungi</taxon>
        <taxon>Fungi incertae sedis</taxon>
        <taxon>Mucoromycota</taxon>
        <taxon>Mucoromycotina</taxon>
        <taxon>Mucoromycetes</taxon>
        <taxon>Mucorales</taxon>
        <taxon>Phycomycetaceae</taxon>
        <taxon>Phycomyces</taxon>
    </lineage>
</organism>
<feature type="chain" id="PRO_5008241450" evidence="4">
    <location>
        <begin position="20"/>
        <end position="192"/>
    </location>
</feature>
<evidence type="ECO:0000313" key="6">
    <source>
        <dbReference type="EMBL" id="OAD65843.1"/>
    </source>
</evidence>
<evidence type="ECO:0000256" key="1">
    <source>
        <dbReference type="ARBA" id="ARBA00022669"/>
    </source>
</evidence>
<keyword evidence="2" id="KW-0843">Virulence</keyword>
<dbReference type="RefSeq" id="XP_018283883.1">
    <property type="nucleotide sequence ID" value="XM_018442517.1"/>
</dbReference>
<dbReference type="GeneID" id="29003423"/>
<feature type="domain" description="LysM" evidence="5">
    <location>
        <begin position="140"/>
        <end position="190"/>
    </location>
</feature>
<dbReference type="EMBL" id="KV441027">
    <property type="protein sequence ID" value="OAD65843.1"/>
    <property type="molecule type" value="Genomic_DNA"/>
</dbReference>
<feature type="compositionally biased region" description="Basic and acidic residues" evidence="3">
    <location>
        <begin position="92"/>
        <end position="117"/>
    </location>
</feature>
<dbReference type="RefSeq" id="XP_018283887.1">
    <property type="nucleotide sequence ID" value="XM_018433063.1"/>
</dbReference>
<dbReference type="SUPFAM" id="SSF54106">
    <property type="entry name" value="LysM domain"/>
    <property type="match status" value="1"/>
</dbReference>
<dbReference type="SMART" id="SM00257">
    <property type="entry name" value="LysM"/>
    <property type="match status" value="2"/>
</dbReference>
<protein>
    <submittedName>
        <fullName evidence="6">Secreted LysM domain-containing protein</fullName>
    </submittedName>
</protein>
<keyword evidence="8" id="KW-1185">Reference proteome</keyword>
<proteinExistence type="predicted"/>
<keyword evidence="4" id="KW-0732">Signal</keyword>
<feature type="signal peptide" evidence="4">
    <location>
        <begin position="1"/>
        <end position="19"/>
    </location>
</feature>
<dbReference type="PANTHER" id="PTHR34997:SF1">
    <property type="entry name" value="PEPTIDOGLYCAN-BINDING LYSIN DOMAIN"/>
    <property type="match status" value="1"/>
</dbReference>
<dbReference type="EMBL" id="KV441027">
    <property type="protein sequence ID" value="OAD65847.1"/>
    <property type="molecule type" value="Genomic_DNA"/>
</dbReference>
<dbReference type="CDD" id="cd00118">
    <property type="entry name" value="LysM"/>
    <property type="match status" value="1"/>
</dbReference>
<dbReference type="Pfam" id="PF01476">
    <property type="entry name" value="LysM"/>
    <property type="match status" value="2"/>
</dbReference>
<dbReference type="Proteomes" id="UP000077315">
    <property type="component" value="Unassembled WGS sequence"/>
</dbReference>
<evidence type="ECO:0000313" key="7">
    <source>
        <dbReference type="EMBL" id="OAD65847.1"/>
    </source>
</evidence>
<dbReference type="VEuPathDB" id="FungiDB:PHYBLDRAFT_71636"/>
<accession>A0A167JEP3</accession>
<dbReference type="Gene3D" id="3.10.350.10">
    <property type="entry name" value="LysM domain"/>
    <property type="match status" value="2"/>
</dbReference>
<dbReference type="InterPro" id="IPR018392">
    <property type="entry name" value="LysM"/>
</dbReference>
<evidence type="ECO:0000256" key="2">
    <source>
        <dbReference type="ARBA" id="ARBA00023026"/>
    </source>
</evidence>
<dbReference type="PANTHER" id="PTHR34997">
    <property type="entry name" value="AM15"/>
    <property type="match status" value="1"/>
</dbReference>
<dbReference type="InterPro" id="IPR036779">
    <property type="entry name" value="LysM_dom_sf"/>
</dbReference>
<feature type="domain" description="LysM" evidence="5">
    <location>
        <begin position="27"/>
        <end position="76"/>
    </location>
</feature>
<reference evidence="7" key="2">
    <citation type="submission" date="2015-06" db="EMBL/GenBank/DDBJ databases">
        <title>Expansion of signal transduction pathways in fungi by whole-genome duplication.</title>
        <authorList>
            <consortium name="DOE Joint Genome Institute"/>
            <person name="Corrochano L.M."/>
            <person name="Kuo A."/>
            <person name="Marcet-Houben M."/>
            <person name="Polaino S."/>
            <person name="Salamov A."/>
            <person name="Villalobos J.M."/>
            <person name="Alvarez M.I."/>
            <person name="Avalos J."/>
            <person name="Benito E.P."/>
            <person name="Benoit I."/>
            <person name="Burger G."/>
            <person name="Camino L.P."/>
            <person name="Canovas D."/>
            <person name="Cerda-Olmedo E."/>
            <person name="Cheng J.-F."/>
            <person name="Dominguez A."/>
            <person name="Elias M."/>
            <person name="Eslava A.P."/>
            <person name="Glaser F."/>
            <person name="Grimwood J."/>
            <person name="Gutierrez G."/>
            <person name="Heitman J."/>
            <person name="Henrissat B."/>
            <person name="Iturriaga E.A."/>
            <person name="Lang B.F."/>
            <person name="Lavin J.L."/>
            <person name="Lee S."/>
            <person name="Li W."/>
            <person name="Lindquist E."/>
            <person name="Lopez-Garcia S."/>
            <person name="Luque E.M."/>
            <person name="Marcos A.T."/>
            <person name="Martin J."/>
            <person name="Mccluskey K."/>
            <person name="Medina H.R."/>
            <person name="Miralles-Duran A."/>
            <person name="Miyazaki A."/>
            <person name="Munoz-Torres E."/>
            <person name="Oguiza J.A."/>
            <person name="Ohm R."/>
            <person name="Olmedo M."/>
            <person name="Orejas M."/>
            <person name="Ortiz-Castellanos L."/>
            <person name="Pisabarro A.G."/>
            <person name="Rodriguez-Romero J."/>
            <person name="Ruiz-Herrera J."/>
            <person name="Ruiz-Vazquez R."/>
            <person name="Sanz C."/>
            <person name="Schackwitz W."/>
            <person name="Schmutz J."/>
            <person name="Shahriari M."/>
            <person name="Shelest E."/>
            <person name="Silva-Franco F."/>
            <person name="Soanes D."/>
            <person name="Syed K."/>
            <person name="Tagua V.G."/>
            <person name="Talbot N.J."/>
            <person name="Thon M."/>
            <person name="De Vries R.P."/>
            <person name="Wiebenga A."/>
            <person name="Yadav J.S."/>
            <person name="Braun E.L."/>
            <person name="Baker S."/>
            <person name="Garre V."/>
            <person name="Horwitz B."/>
            <person name="Torres-Martinez S."/>
            <person name="Idnurm A."/>
            <person name="Herrera-Estrella A."/>
            <person name="Gabaldon T."/>
            <person name="Grigoriev I.V."/>
        </authorList>
    </citation>
    <scope>NUCLEOTIDE SEQUENCE [LARGE SCALE GENOMIC DNA]</scope>
    <source>
        <strain evidence="7">NRRL 1555</strain>
    </source>
</reference>
<gene>
    <name evidence="7" type="ORF">PHYBLDRAFT_153104</name>
    <name evidence="6" type="ORF">PHYBLDRAFT_71636</name>
</gene>
<sequence>MKFSLFALATLALSAVVSAGADVSCAEKHAASKGQSCAVFSSKYHITVKQLQTLNSGLGSNGKDCKNLIPGKSYCTKATSPKVDSPNKSTPKKSDGDKKSNDDKNKETISKSSENEAKQSTVNTNGASHIAARAIAECKKYHVVKAGDTCETIAKQYSIPEAQFTELNKKDSKDSAIPCTKLVSGKRYCVAH</sequence>
<dbReference type="OrthoDB" id="2281372at2759"/>
<feature type="region of interest" description="Disordered" evidence="3">
    <location>
        <begin position="77"/>
        <end position="124"/>
    </location>
</feature>
<dbReference type="STRING" id="763407.A0A167JEP3"/>
<dbReference type="AlphaFoldDB" id="A0A167JEP3"/>
<reference evidence="8" key="1">
    <citation type="submission" date="2015-06" db="EMBL/GenBank/DDBJ databases">
        <title>Expansion of signal transduction pathways in fungi by whole-genome duplication.</title>
        <authorList>
            <consortium name="DOE Joint Genome Institute"/>
            <person name="Corrochano L.M."/>
            <person name="Kuo A."/>
            <person name="Marcet-Houben M."/>
            <person name="Polaino S."/>
            <person name="Salamov A."/>
            <person name="Villalobos J.M."/>
            <person name="Alvarez M.I."/>
            <person name="Avalos J."/>
            <person name="Benito E.P."/>
            <person name="Benoit I."/>
            <person name="Burger G."/>
            <person name="Camino L.P."/>
            <person name="Canovas D."/>
            <person name="Cerda-Olmedo E."/>
            <person name="Cheng J.-F."/>
            <person name="Dominguez A."/>
            <person name="Elias M."/>
            <person name="Eslava A.P."/>
            <person name="Glaser F."/>
            <person name="Grimwood J."/>
            <person name="Gutierrez G."/>
            <person name="Heitman J."/>
            <person name="Henrissat B."/>
            <person name="Iturriaga E.A."/>
            <person name="Lang B.F."/>
            <person name="Lavin J.L."/>
            <person name="Lee S."/>
            <person name="Li W."/>
            <person name="Lindquist E."/>
            <person name="Lopez-Garcia S."/>
            <person name="Luque E.M."/>
            <person name="Marcos A.T."/>
            <person name="Martin J."/>
            <person name="McCluskey K."/>
            <person name="Medina H.R."/>
            <person name="Miralles-Duran A."/>
            <person name="Miyazaki A."/>
            <person name="Munoz-Torres E."/>
            <person name="Oguiza J.A."/>
            <person name="Ohm R."/>
            <person name="Olmedo M."/>
            <person name="Orejas M."/>
            <person name="Ortiz-Castellanos L."/>
            <person name="Pisabarro A.G."/>
            <person name="Rodriguez-Romero J."/>
            <person name="Ruiz-Herrera J."/>
            <person name="Ruiz-Vazquez R."/>
            <person name="Sanz C."/>
            <person name="Schackwitz W."/>
            <person name="Schmutz J."/>
            <person name="Shahriari M."/>
            <person name="Shelest E."/>
            <person name="Silva-Franco F."/>
            <person name="Soanes D."/>
            <person name="Syed K."/>
            <person name="Tagua V.G."/>
            <person name="Talbot N.J."/>
            <person name="Thon M."/>
            <person name="De vries R.P."/>
            <person name="Wiebenga A."/>
            <person name="Yadav J.S."/>
            <person name="Braun E.L."/>
            <person name="Baker S."/>
            <person name="Garre V."/>
            <person name="Horwitz B."/>
            <person name="Torres-Martinez S."/>
            <person name="Idnurm A."/>
            <person name="Herrera-Estrella A."/>
            <person name="Gabaldon T."/>
            <person name="Grigoriev I.V."/>
        </authorList>
    </citation>
    <scope>NUCLEOTIDE SEQUENCE [LARGE SCALE GENOMIC DNA]</scope>
    <source>
        <strain evidence="8">NRRL 1555(-)</strain>
    </source>
</reference>
<dbReference type="InterPro" id="IPR052210">
    <property type="entry name" value="LysM1-like"/>
</dbReference>
<keyword evidence="1" id="KW-0147">Chitin-binding</keyword>
<dbReference type="VEuPathDB" id="FungiDB:PHYBLDRAFT_153104"/>